<dbReference type="EMBL" id="MVDD01000001">
    <property type="protein sequence ID" value="PKQ65570.1"/>
    <property type="molecule type" value="Genomic_DNA"/>
</dbReference>
<comment type="caution">
    <text evidence="2">The sequence shown here is derived from an EMBL/GenBank/DDBJ whole genome shotgun (WGS) entry which is preliminary data.</text>
</comment>
<evidence type="ECO:0000313" key="3">
    <source>
        <dbReference type="Proteomes" id="UP000233535"/>
    </source>
</evidence>
<accession>A0A2N3I5H5</accession>
<keyword evidence="3" id="KW-1185">Reference proteome</keyword>
<sequence length="119" mass="13421">MRKTVVIGASLNEERYSNQCVRLLREHDIETIAVGNKEGKIADVKINLGQPFASKVETVAVYLSPKNQESYYDYIIGLKPERILFPPGTENPEFYRKANALGIETEEACPLVMLRTGVY</sequence>
<feature type="domain" description="CoA-binding" evidence="1">
    <location>
        <begin position="2"/>
        <end position="114"/>
    </location>
</feature>
<dbReference type="Pfam" id="PF13380">
    <property type="entry name" value="CoA_binding_2"/>
    <property type="match status" value="1"/>
</dbReference>
<dbReference type="Gene3D" id="3.40.50.720">
    <property type="entry name" value="NAD(P)-binding Rossmann-like Domain"/>
    <property type="match status" value="1"/>
</dbReference>
<dbReference type="InterPro" id="IPR003781">
    <property type="entry name" value="CoA-bd"/>
</dbReference>
<dbReference type="Proteomes" id="UP000233535">
    <property type="component" value="Unassembled WGS sequence"/>
</dbReference>
<reference evidence="2 3" key="1">
    <citation type="journal article" date="2017" name="Front. Microbiol.">
        <title>Labilibaculum manganireducens gen. nov., sp. nov. and Labilibaculum filiforme sp. nov., Novel Bacteroidetes Isolated from Subsurface Sediments of the Baltic Sea.</title>
        <authorList>
            <person name="Vandieken V."/>
            <person name="Marshall I.P."/>
            <person name="Niemann H."/>
            <person name="Engelen B."/>
            <person name="Cypionka H."/>
        </authorList>
    </citation>
    <scope>NUCLEOTIDE SEQUENCE [LARGE SCALE GENOMIC DNA]</scope>
    <source>
        <strain evidence="2 3">59.16B</strain>
    </source>
</reference>
<dbReference type="SUPFAM" id="SSF51735">
    <property type="entry name" value="NAD(P)-binding Rossmann-fold domains"/>
    <property type="match status" value="1"/>
</dbReference>
<evidence type="ECO:0000313" key="2">
    <source>
        <dbReference type="EMBL" id="PKQ65570.1"/>
    </source>
</evidence>
<evidence type="ECO:0000259" key="1">
    <source>
        <dbReference type="Pfam" id="PF13380"/>
    </source>
</evidence>
<dbReference type="AlphaFoldDB" id="A0A2N3I5H5"/>
<dbReference type="OrthoDB" id="708726at2"/>
<gene>
    <name evidence="2" type="ORF">BZG02_00775</name>
</gene>
<proteinExistence type="predicted"/>
<name>A0A2N3I5H5_9BACT</name>
<dbReference type="RefSeq" id="WP_101259503.1">
    <property type="nucleotide sequence ID" value="NZ_MVDD01000001.1"/>
</dbReference>
<protein>
    <submittedName>
        <fullName evidence="2">CoA-binding protein</fullName>
    </submittedName>
</protein>
<dbReference type="InterPro" id="IPR036291">
    <property type="entry name" value="NAD(P)-bd_dom_sf"/>
</dbReference>
<organism evidence="2 3">
    <name type="scientific">Labilibaculum filiforme</name>
    <dbReference type="NCBI Taxonomy" id="1940526"/>
    <lineage>
        <taxon>Bacteria</taxon>
        <taxon>Pseudomonadati</taxon>
        <taxon>Bacteroidota</taxon>
        <taxon>Bacteroidia</taxon>
        <taxon>Marinilabiliales</taxon>
        <taxon>Marinifilaceae</taxon>
        <taxon>Labilibaculum</taxon>
    </lineage>
</organism>